<name>A0A2N6PKH4_9MICO</name>
<feature type="compositionally biased region" description="Basic and acidic residues" evidence="1">
    <location>
        <begin position="313"/>
        <end position="324"/>
    </location>
</feature>
<dbReference type="EMBL" id="PNFZ01000001">
    <property type="protein sequence ID" value="PMB99176.1"/>
    <property type="molecule type" value="Genomic_DNA"/>
</dbReference>
<sequence length="532" mass="55693">MAEQTWHTVAEVAPGIRRISTGQRTAWFLPEGDVADITHRWPGIGTAELTGGPVSCDPAAVPEADGTRAGDVASVDGQPAHVLGQPRQAGGNGLIVPRFHGGLLVDALRSYAGLTLGQTLAVLGACLEALCAAPAPSSGRLRCHRSAFGVDDAGAIHLVPGHTVPVESVSSEAVEFGQLAYLCLTGLTWEEHGVPVPDLTPAVPEPLAGIIIELLEAEPGGGPAPGPELLTRLAAMGEPEQIPFVPVEAEVSVSEAVTAQLRVDASVASALTGRYERSRERTSGGRREERARRAEDSTKGSGIGRLRAAAGHTGRDRMRRKDSTQHTAATKRKRQQKRPARQERDTGSRALRLPRLPLNRTMLIGAAAALVLSLSGIALLTGLIDPGGEAVAPGSAGHNPPSDQATEGPAATTASGPENPKDAFAALTRRREQAYHLGDAAALAELTVAGSPAAAADGAADVEAFQGSDISIDIESAQITQQETDRAELDVATRTQVSAPDGSGHDYGRVRMRVELRREDGSWRVYDAIEQR</sequence>
<dbReference type="OrthoDB" id="4806749at2"/>
<keyword evidence="3" id="KW-1185">Reference proteome</keyword>
<comment type="caution">
    <text evidence="2">The sequence shown here is derived from an EMBL/GenBank/DDBJ whole genome shotgun (WGS) entry which is preliminary data.</text>
</comment>
<organism evidence="2 3">
    <name type="scientific">Brevibacterium luteolum</name>
    <dbReference type="NCBI Taxonomy" id="199591"/>
    <lineage>
        <taxon>Bacteria</taxon>
        <taxon>Bacillati</taxon>
        <taxon>Actinomycetota</taxon>
        <taxon>Actinomycetes</taxon>
        <taxon>Micrococcales</taxon>
        <taxon>Brevibacteriaceae</taxon>
        <taxon>Brevibacterium</taxon>
    </lineage>
</organism>
<feature type="compositionally biased region" description="Basic and acidic residues" evidence="1">
    <location>
        <begin position="274"/>
        <end position="298"/>
    </location>
</feature>
<reference evidence="2 3" key="1">
    <citation type="submission" date="2017-09" db="EMBL/GenBank/DDBJ databases">
        <title>Bacterial strain isolated from the female urinary microbiota.</title>
        <authorList>
            <person name="Thomas-White K."/>
            <person name="Kumar N."/>
            <person name="Forster S."/>
            <person name="Putonti C."/>
            <person name="Lawley T."/>
            <person name="Wolfe A.J."/>
        </authorList>
    </citation>
    <scope>NUCLEOTIDE SEQUENCE [LARGE SCALE GENOMIC DNA]</scope>
    <source>
        <strain evidence="2 3">UMB0680</strain>
    </source>
</reference>
<evidence type="ECO:0000313" key="3">
    <source>
        <dbReference type="Proteomes" id="UP000235703"/>
    </source>
</evidence>
<gene>
    <name evidence="2" type="ORF">CJ198_01165</name>
</gene>
<feature type="region of interest" description="Disordered" evidence="1">
    <location>
        <begin position="274"/>
        <end position="352"/>
    </location>
</feature>
<evidence type="ECO:0000313" key="2">
    <source>
        <dbReference type="EMBL" id="PMB99176.1"/>
    </source>
</evidence>
<dbReference type="RefSeq" id="WP_102159978.1">
    <property type="nucleotide sequence ID" value="NZ_PNFZ01000001.1"/>
</dbReference>
<feature type="compositionally biased region" description="Basic residues" evidence="1">
    <location>
        <begin position="329"/>
        <end position="339"/>
    </location>
</feature>
<dbReference type="Proteomes" id="UP000235703">
    <property type="component" value="Unassembled WGS sequence"/>
</dbReference>
<protein>
    <submittedName>
        <fullName evidence="2">Uncharacterized protein</fullName>
    </submittedName>
</protein>
<evidence type="ECO:0000256" key="1">
    <source>
        <dbReference type="SAM" id="MobiDB-lite"/>
    </source>
</evidence>
<feature type="region of interest" description="Disordered" evidence="1">
    <location>
        <begin position="391"/>
        <end position="421"/>
    </location>
</feature>
<proteinExistence type="predicted"/>
<dbReference type="AlphaFoldDB" id="A0A2N6PKH4"/>
<accession>A0A2N6PKH4</accession>